<dbReference type="Pfam" id="PF00675">
    <property type="entry name" value="Peptidase_M16"/>
    <property type="match status" value="1"/>
</dbReference>
<dbReference type="PANTHER" id="PTHR43690:SF17">
    <property type="entry name" value="PROTEIN YHJJ"/>
    <property type="match status" value="1"/>
</dbReference>
<dbReference type="OrthoDB" id="9811314at2"/>
<dbReference type="SUPFAM" id="SSF63411">
    <property type="entry name" value="LuxS/MPP-like metallohydrolase"/>
    <property type="match status" value="4"/>
</dbReference>
<evidence type="ECO:0000259" key="11">
    <source>
        <dbReference type="Pfam" id="PF05193"/>
    </source>
</evidence>
<dbReference type="InterPro" id="IPR011249">
    <property type="entry name" value="Metalloenz_LuxS/M16"/>
</dbReference>
<gene>
    <name evidence="12" type="ORF">CAMGR0001_0501</name>
</gene>
<feature type="domain" description="Peptidase M16 C-terminal" evidence="11">
    <location>
        <begin position="204"/>
        <end position="379"/>
    </location>
</feature>
<keyword evidence="9" id="KW-0732">Signal</keyword>
<protein>
    <submittedName>
        <fullName evidence="12">Peptidase M16 inactive domain protein</fullName>
        <ecNumber evidence="12">3.4.24.-</ecNumber>
    </submittedName>
</protein>
<keyword evidence="13" id="KW-1185">Reference proteome</keyword>
<evidence type="ECO:0000313" key="13">
    <source>
        <dbReference type="Proteomes" id="UP000005709"/>
    </source>
</evidence>
<dbReference type="PROSITE" id="PS00143">
    <property type="entry name" value="INSULINASE"/>
    <property type="match status" value="1"/>
</dbReference>
<dbReference type="PANTHER" id="PTHR43690">
    <property type="entry name" value="NARDILYSIN"/>
    <property type="match status" value="1"/>
</dbReference>
<comment type="cofactor">
    <cofactor evidence="1">
        <name>Zn(2+)</name>
        <dbReference type="ChEBI" id="CHEBI:29105"/>
    </cofactor>
</comment>
<dbReference type="Pfam" id="PF05193">
    <property type="entry name" value="Peptidase_M16_C"/>
    <property type="match status" value="2"/>
</dbReference>
<keyword evidence="7" id="KW-0482">Metalloprotease</keyword>
<keyword evidence="4" id="KW-0479">Metal-binding</keyword>
<evidence type="ECO:0000256" key="7">
    <source>
        <dbReference type="ARBA" id="ARBA00023049"/>
    </source>
</evidence>
<feature type="domain" description="Peptidase M16 N-terminal" evidence="10">
    <location>
        <begin position="47"/>
        <end position="167"/>
    </location>
</feature>
<accession>C8PHQ5</accession>
<feature type="signal peptide" evidence="9">
    <location>
        <begin position="1"/>
        <end position="19"/>
    </location>
</feature>
<dbReference type="EC" id="3.4.24.-" evidence="12"/>
<sequence>MKKLIFFISALLCSLSLYSADTNPDAPLKLDPSVVHGELANGVKFYILKNDVPKNSALFYLNVAAGSVDENDDEQGLAHFVEHMAFNGSEHFDKNELVHTLQRLGVKFGADLNAQTGFENTTYNIQAQVSDDTLKDVFLVLRDYAGGVKFDENETQKEKGVILEEAKKGFERRFYEKRATYLYPNSIFSRRFPIGQNEIIKGATGEQLKKFYVRNYLPSAISIIVVGDVNVEQIKNLIKQNFSSLSAYGEKIPRDLSLRPFEGGLASTVEPELGTNVASVLYAGKYEPLRSYDALKNEWLQAYVSRLMELGYDAMNVNAKIPLKAYFGSDDLFKNRRLYSISANIFNFDANATLNSLFSAIKGVREHGFNNDDFDSVKAEFKHQVQADLLKNDTQSAQIGALLDFVQNGNVKLSKQDEHDLSLKALEEITLADVNKFFSQITDGARFTEIISAKDLGISQKDAELLYEKAVPFNFAASKLTSKQLAGADLKEAEFKAQKGASGTEILEFKNGAKVILKPLKSEKNKIALAAVKKGGYAHFGKARGEILTALLNSGTIGELNEYEAGRLTSKFDYKLRFRMDDADCGFRGAGVDLEAMAHELYARFSEPLIHASSLTKYKTDALSAIALRDETAEFKFGEQILKSLYSGDTARKQPLSADDVKSANLADLQRDADEIFAGAGNFIFVLSGDFEPARAKQILAKYIGNLKPGVNSATPKTLMLNTSSGEIVQDYGDSDKSEVRMIFSNYELQNFDFADTYKFQALKSVLSNRIVEQIREARGQIYSAMVHSAYVREPQIAASLNVSFSTEPKDTRAVAASVSEILKQIESSGAKDSELANFKKAQILSTKRAAQTNDFWLGNITAHELYGYPLYDEKSYAASINAVKSTDVQKAAQMLSDRLFTAILNPKER</sequence>
<keyword evidence="3" id="KW-0645">Protease</keyword>
<dbReference type="InterPro" id="IPR011765">
    <property type="entry name" value="Pept_M16_N"/>
</dbReference>
<dbReference type="InterPro" id="IPR007863">
    <property type="entry name" value="Peptidase_M16_C"/>
</dbReference>
<dbReference type="Gene3D" id="3.30.830.10">
    <property type="entry name" value="Metalloenzyme, LuxS/M16 peptidase-like"/>
    <property type="match status" value="4"/>
</dbReference>
<evidence type="ECO:0000259" key="10">
    <source>
        <dbReference type="Pfam" id="PF00675"/>
    </source>
</evidence>
<dbReference type="Proteomes" id="UP000005709">
    <property type="component" value="Unassembled WGS sequence"/>
</dbReference>
<dbReference type="InterPro" id="IPR050626">
    <property type="entry name" value="Peptidase_M16"/>
</dbReference>
<keyword evidence="6" id="KW-0862">Zinc</keyword>
<dbReference type="InterPro" id="IPR001431">
    <property type="entry name" value="Pept_M16_Zn_BS"/>
</dbReference>
<evidence type="ECO:0000256" key="6">
    <source>
        <dbReference type="ARBA" id="ARBA00022833"/>
    </source>
</evidence>
<dbReference type="GO" id="GO:0046872">
    <property type="term" value="F:metal ion binding"/>
    <property type="evidence" value="ECO:0007669"/>
    <property type="project" value="UniProtKB-KW"/>
</dbReference>
<dbReference type="AlphaFoldDB" id="C8PHQ5"/>
<reference evidence="12 13" key="1">
    <citation type="submission" date="2009-07" db="EMBL/GenBank/DDBJ databases">
        <authorList>
            <person name="Madupu R."/>
            <person name="Sebastian Y."/>
            <person name="Durkin A.S."/>
            <person name="Torralba M."/>
            <person name="Methe B."/>
            <person name="Sutton G.G."/>
            <person name="Strausberg R.L."/>
            <person name="Nelson K.E."/>
        </authorList>
    </citation>
    <scope>NUCLEOTIDE SEQUENCE [LARGE SCALE GENOMIC DNA]</scope>
    <source>
        <strain evidence="12 13">RM3268</strain>
    </source>
</reference>
<organism evidence="12 13">
    <name type="scientific">Campylobacter gracilis RM3268</name>
    <dbReference type="NCBI Taxonomy" id="553220"/>
    <lineage>
        <taxon>Bacteria</taxon>
        <taxon>Pseudomonadati</taxon>
        <taxon>Campylobacterota</taxon>
        <taxon>Epsilonproteobacteria</taxon>
        <taxon>Campylobacterales</taxon>
        <taxon>Campylobacteraceae</taxon>
        <taxon>Campylobacter</taxon>
    </lineage>
</organism>
<evidence type="ECO:0000256" key="2">
    <source>
        <dbReference type="ARBA" id="ARBA00007261"/>
    </source>
</evidence>
<dbReference type="EMBL" id="ACYG01000024">
    <property type="protein sequence ID" value="EEV17669.1"/>
    <property type="molecule type" value="Genomic_DNA"/>
</dbReference>
<evidence type="ECO:0000256" key="3">
    <source>
        <dbReference type="ARBA" id="ARBA00022670"/>
    </source>
</evidence>
<dbReference type="GO" id="GO:0006508">
    <property type="term" value="P:proteolysis"/>
    <property type="evidence" value="ECO:0007669"/>
    <property type="project" value="UniProtKB-KW"/>
</dbReference>
<evidence type="ECO:0000313" key="12">
    <source>
        <dbReference type="EMBL" id="EEV17669.1"/>
    </source>
</evidence>
<dbReference type="eggNOG" id="COG0612">
    <property type="taxonomic scope" value="Bacteria"/>
</dbReference>
<feature type="chain" id="PRO_5002989243" evidence="9">
    <location>
        <begin position="20"/>
        <end position="910"/>
    </location>
</feature>
<dbReference type="RefSeq" id="WP_005871236.1">
    <property type="nucleotide sequence ID" value="NZ_ACYG01000024.1"/>
</dbReference>
<feature type="domain" description="Peptidase M16 C-terminal" evidence="11">
    <location>
        <begin position="675"/>
        <end position="841"/>
    </location>
</feature>
<keyword evidence="5 12" id="KW-0378">Hydrolase</keyword>
<comment type="similarity">
    <text evidence="2 8">Belongs to the peptidase M16 family.</text>
</comment>
<evidence type="ECO:0000256" key="9">
    <source>
        <dbReference type="SAM" id="SignalP"/>
    </source>
</evidence>
<name>C8PHQ5_9BACT</name>
<dbReference type="GO" id="GO:0004222">
    <property type="term" value="F:metalloendopeptidase activity"/>
    <property type="evidence" value="ECO:0007669"/>
    <property type="project" value="InterPro"/>
</dbReference>
<proteinExistence type="inferred from homology"/>
<evidence type="ECO:0000256" key="4">
    <source>
        <dbReference type="ARBA" id="ARBA00022723"/>
    </source>
</evidence>
<comment type="caution">
    <text evidence="12">The sequence shown here is derived from an EMBL/GenBank/DDBJ whole genome shotgun (WGS) entry which is preliminary data.</text>
</comment>
<evidence type="ECO:0000256" key="8">
    <source>
        <dbReference type="RuleBase" id="RU004447"/>
    </source>
</evidence>
<evidence type="ECO:0000256" key="1">
    <source>
        <dbReference type="ARBA" id="ARBA00001947"/>
    </source>
</evidence>
<evidence type="ECO:0000256" key="5">
    <source>
        <dbReference type="ARBA" id="ARBA00022801"/>
    </source>
</evidence>
<dbReference type="STRING" id="824.CGRAC_1846"/>